<dbReference type="Gene3D" id="3.60.15.10">
    <property type="entry name" value="Ribonuclease Z/Hydroxyacylglutathione hydrolase-like"/>
    <property type="match status" value="1"/>
</dbReference>
<dbReference type="SUPFAM" id="SSF54862">
    <property type="entry name" value="4Fe-4S ferredoxins"/>
    <property type="match status" value="1"/>
</dbReference>
<accession>A0A061R3U1</accession>
<organism evidence="2">
    <name type="scientific">Tetraselmis sp. GSL018</name>
    <dbReference type="NCBI Taxonomy" id="582737"/>
    <lineage>
        <taxon>Eukaryota</taxon>
        <taxon>Viridiplantae</taxon>
        <taxon>Chlorophyta</taxon>
        <taxon>core chlorophytes</taxon>
        <taxon>Chlorodendrophyceae</taxon>
        <taxon>Chlorodendrales</taxon>
        <taxon>Chlorodendraceae</taxon>
        <taxon>Tetraselmis</taxon>
    </lineage>
</organism>
<evidence type="ECO:0000313" key="2">
    <source>
        <dbReference type="EMBL" id="JAC66608.1"/>
    </source>
</evidence>
<dbReference type="SMART" id="SM00849">
    <property type="entry name" value="Lactamase_B"/>
    <property type="match status" value="1"/>
</dbReference>
<dbReference type="Pfam" id="PF00753">
    <property type="entry name" value="Lactamase_B"/>
    <property type="match status" value="1"/>
</dbReference>
<feature type="non-terminal residue" evidence="2">
    <location>
        <position position="1"/>
    </location>
</feature>
<reference evidence="2" key="1">
    <citation type="submission" date="2014-05" db="EMBL/GenBank/DDBJ databases">
        <title>The transcriptome of the halophilic microalga Tetraselmis sp. GSL018 isolated from the Great Salt Lake, Utah.</title>
        <authorList>
            <person name="Jinkerson R.E."/>
            <person name="D'Adamo S."/>
            <person name="Posewitz M.C."/>
        </authorList>
    </citation>
    <scope>NUCLEOTIDE SEQUENCE</scope>
    <source>
        <strain evidence="2">GSL018</strain>
    </source>
</reference>
<proteinExistence type="predicted"/>
<evidence type="ECO:0000259" key="1">
    <source>
        <dbReference type="SMART" id="SM00849"/>
    </source>
</evidence>
<dbReference type="AlphaFoldDB" id="A0A061R3U1"/>
<dbReference type="InterPro" id="IPR001279">
    <property type="entry name" value="Metallo-B-lactamas"/>
</dbReference>
<sequence>HLGFGANICEVKNVTRQPCFVRPVIRILQAQILARKSIMLLKMKCLNFEAFPATQHTCTSSRRHLRVSASVQPESSQRVELREKRKQNVAGPFWVDSSCINCDTCRWIEPSVFHADGGQSAVHHQPSEGSEEEAAALRAVTACPTGSIHFSNEEMTRVQASAKVREGAVSFPYLFPKARELGLEIYHLGYHSRDSFAATPWLVRNAETDLAVMVDTPRYSSKLKRAILDRVGEVKYIFLTHSHDVADHNKWAQELGAKRVIHECEADPSLAMTKEAGLGLDECEIKLQGEGPWDPFEGALGAGTKLLWQPGHTPGGVVMHFQPEVPGPAVAFTGDHLAFVPALGRLGTFQFINFQPPEVQAEALRRWADDTAAADVCLVLPGHGRWYSTDDFAGELRDVAGQVERGEQELNRPW</sequence>
<dbReference type="PANTHER" id="PTHR42773">
    <property type="entry name" value="METALLO-BETA-LACTAMASE-RELATED"/>
    <property type="match status" value="1"/>
</dbReference>
<dbReference type="PANTHER" id="PTHR42773:SF1">
    <property type="entry name" value="METALLO-BETA-LACTAMASE FAMILY PROTEIN"/>
    <property type="match status" value="1"/>
</dbReference>
<dbReference type="GO" id="GO:0016787">
    <property type="term" value="F:hydrolase activity"/>
    <property type="evidence" value="ECO:0007669"/>
    <property type="project" value="UniProtKB-KW"/>
</dbReference>
<dbReference type="Pfam" id="PF13370">
    <property type="entry name" value="Fer4_13"/>
    <property type="match status" value="1"/>
</dbReference>
<gene>
    <name evidence="2" type="ORF">TSPGSL018_13242</name>
</gene>
<dbReference type="Gene3D" id="3.30.70.20">
    <property type="match status" value="1"/>
</dbReference>
<name>A0A061R3U1_9CHLO</name>
<keyword evidence="2" id="KW-0378">Hydrolase</keyword>
<dbReference type="SUPFAM" id="SSF56281">
    <property type="entry name" value="Metallo-hydrolase/oxidoreductase"/>
    <property type="match status" value="1"/>
</dbReference>
<feature type="domain" description="Metallo-beta-lactamase" evidence="1">
    <location>
        <begin position="197"/>
        <end position="383"/>
    </location>
</feature>
<dbReference type="InterPro" id="IPR036866">
    <property type="entry name" value="RibonucZ/Hydroxyglut_hydro"/>
</dbReference>
<protein>
    <submittedName>
        <fullName evidence="2">Metallo-beta-lactamase superfamily hydrolase</fullName>
    </submittedName>
</protein>
<dbReference type="EMBL" id="GBEZ01020025">
    <property type="protein sequence ID" value="JAC66608.1"/>
    <property type="molecule type" value="Transcribed_RNA"/>
</dbReference>